<evidence type="ECO:0000256" key="1">
    <source>
        <dbReference type="ARBA" id="ARBA00001933"/>
    </source>
</evidence>
<evidence type="ECO:0000256" key="15">
    <source>
        <dbReference type="ARBA" id="ARBA00048798"/>
    </source>
</evidence>
<reference evidence="17" key="1">
    <citation type="submission" date="2022-01" db="EMBL/GenBank/DDBJ databases">
        <title>Colwellia maritima, isolated from seawater.</title>
        <authorList>
            <person name="Kristyanto S."/>
            <person name="Jung J."/>
            <person name="Jeon C.O."/>
        </authorList>
    </citation>
    <scope>NUCLEOTIDE SEQUENCE</scope>
    <source>
        <strain evidence="17">MSW7</strain>
    </source>
</reference>
<comment type="pathway">
    <text evidence="3">Amino-acid biosynthesis; L-isoleucine biosynthesis; L-isoleucine from 2-oxobutanoate: step 4/4.</text>
</comment>
<keyword evidence="10" id="KW-0028">Amino-acid biosynthesis</keyword>
<comment type="function">
    <text evidence="2">Acts on leucine, isoleucine and valine.</text>
</comment>
<dbReference type="NCBIfam" id="TIGR01123">
    <property type="entry name" value="ilvE_II"/>
    <property type="match status" value="1"/>
</dbReference>
<proteinExistence type="inferred from homology"/>
<dbReference type="InterPro" id="IPR001544">
    <property type="entry name" value="Aminotrans_IV"/>
</dbReference>
<evidence type="ECO:0000256" key="7">
    <source>
        <dbReference type="ARBA" id="ARBA00013053"/>
    </source>
</evidence>
<comment type="similarity">
    <text evidence="6">Belongs to the class-IV pyridoxal-phosphate-dependent aminotransferase family.</text>
</comment>
<comment type="pathway">
    <text evidence="5">Amino-acid biosynthesis; L-leucine biosynthesis; L-leucine from 3-methyl-2-oxobutanoate: step 4/4.</text>
</comment>
<evidence type="ECO:0000256" key="5">
    <source>
        <dbReference type="ARBA" id="ARBA00005072"/>
    </source>
</evidence>
<dbReference type="EC" id="2.6.1.42" evidence="7"/>
<protein>
    <recommendedName>
        <fullName evidence="8">Branched-chain-amino-acid aminotransferase</fullName>
        <ecNumber evidence="7">2.6.1.42</ecNumber>
    </recommendedName>
</protein>
<dbReference type="NCBIfam" id="NF009897">
    <property type="entry name" value="PRK13357.1"/>
    <property type="match status" value="1"/>
</dbReference>
<evidence type="ECO:0000256" key="9">
    <source>
        <dbReference type="ARBA" id="ARBA00022576"/>
    </source>
</evidence>
<evidence type="ECO:0000256" key="6">
    <source>
        <dbReference type="ARBA" id="ARBA00009320"/>
    </source>
</evidence>
<dbReference type="Gene3D" id="3.30.470.10">
    <property type="match status" value="1"/>
</dbReference>
<dbReference type="GO" id="GO:0004084">
    <property type="term" value="F:branched-chain-amino-acid transaminase activity"/>
    <property type="evidence" value="ECO:0007669"/>
    <property type="project" value="UniProtKB-EC"/>
</dbReference>
<evidence type="ECO:0000256" key="4">
    <source>
        <dbReference type="ARBA" id="ARBA00004931"/>
    </source>
</evidence>
<keyword evidence="13" id="KW-0100">Branched-chain amino acid biosynthesis</keyword>
<evidence type="ECO:0000256" key="11">
    <source>
        <dbReference type="ARBA" id="ARBA00022679"/>
    </source>
</evidence>
<accession>A0ABS9X6S1</accession>
<evidence type="ECO:0000256" key="10">
    <source>
        <dbReference type="ARBA" id="ARBA00022605"/>
    </source>
</evidence>
<dbReference type="PANTHER" id="PTHR11825:SF44">
    <property type="entry name" value="BRANCHED-CHAIN-AMINO-ACID AMINOTRANSFERASE"/>
    <property type="match status" value="1"/>
</dbReference>
<keyword evidence="9 17" id="KW-0032">Aminotransferase</keyword>
<comment type="caution">
    <text evidence="17">The sequence shown here is derived from an EMBL/GenBank/DDBJ whole genome shotgun (WGS) entry which is preliminary data.</text>
</comment>
<evidence type="ECO:0000256" key="3">
    <source>
        <dbReference type="ARBA" id="ARBA00004824"/>
    </source>
</evidence>
<dbReference type="InterPro" id="IPR036038">
    <property type="entry name" value="Aminotransferase-like"/>
</dbReference>
<comment type="cofactor">
    <cofactor evidence="1">
        <name>pyridoxal 5'-phosphate</name>
        <dbReference type="ChEBI" id="CHEBI:597326"/>
    </cofactor>
</comment>
<dbReference type="CDD" id="cd01557">
    <property type="entry name" value="BCAT_beta_family"/>
    <property type="match status" value="1"/>
</dbReference>
<evidence type="ECO:0000256" key="14">
    <source>
        <dbReference type="ARBA" id="ARBA00048212"/>
    </source>
</evidence>
<dbReference type="EMBL" id="JAKKSL010000004">
    <property type="protein sequence ID" value="MCI2285161.1"/>
    <property type="molecule type" value="Genomic_DNA"/>
</dbReference>
<comment type="catalytic activity">
    <reaction evidence="14">
        <text>L-valine + 2-oxoglutarate = 3-methyl-2-oxobutanoate + L-glutamate</text>
        <dbReference type="Rhea" id="RHEA:24813"/>
        <dbReference type="ChEBI" id="CHEBI:11851"/>
        <dbReference type="ChEBI" id="CHEBI:16810"/>
        <dbReference type="ChEBI" id="CHEBI:29985"/>
        <dbReference type="ChEBI" id="CHEBI:57762"/>
        <dbReference type="EC" id="2.6.1.42"/>
    </reaction>
</comment>
<dbReference type="InterPro" id="IPR033939">
    <property type="entry name" value="BCAT_family"/>
</dbReference>
<comment type="catalytic activity">
    <reaction evidence="16">
        <text>L-leucine + 2-oxoglutarate = 4-methyl-2-oxopentanoate + L-glutamate</text>
        <dbReference type="Rhea" id="RHEA:18321"/>
        <dbReference type="ChEBI" id="CHEBI:16810"/>
        <dbReference type="ChEBI" id="CHEBI:17865"/>
        <dbReference type="ChEBI" id="CHEBI:29985"/>
        <dbReference type="ChEBI" id="CHEBI:57427"/>
        <dbReference type="EC" id="2.6.1.42"/>
    </reaction>
</comment>
<dbReference type="Gene3D" id="3.20.10.10">
    <property type="entry name" value="D-amino Acid Aminotransferase, subunit A, domain 2"/>
    <property type="match status" value="1"/>
</dbReference>
<dbReference type="InterPro" id="IPR005786">
    <property type="entry name" value="B_amino_transII"/>
</dbReference>
<dbReference type="PIRSF" id="PIRSF006468">
    <property type="entry name" value="BCAT1"/>
    <property type="match status" value="1"/>
</dbReference>
<dbReference type="RefSeq" id="WP_242287887.1">
    <property type="nucleotide sequence ID" value="NZ_JAKKSL010000004.1"/>
</dbReference>
<keyword evidence="11 17" id="KW-0808">Transferase</keyword>
<evidence type="ECO:0000313" key="18">
    <source>
        <dbReference type="Proteomes" id="UP001139646"/>
    </source>
</evidence>
<dbReference type="PANTHER" id="PTHR11825">
    <property type="entry name" value="SUBGROUP IIII AMINOTRANSFERASE"/>
    <property type="match status" value="1"/>
</dbReference>
<comment type="pathway">
    <text evidence="4">Amino-acid biosynthesis; L-valine biosynthesis; L-valine from pyruvate: step 4/4.</text>
</comment>
<keyword evidence="18" id="KW-1185">Reference proteome</keyword>
<evidence type="ECO:0000313" key="17">
    <source>
        <dbReference type="EMBL" id="MCI2285161.1"/>
    </source>
</evidence>
<organism evidence="17 18">
    <name type="scientific">Colwellia maritima</name>
    <dbReference type="NCBI Taxonomy" id="2912588"/>
    <lineage>
        <taxon>Bacteria</taxon>
        <taxon>Pseudomonadati</taxon>
        <taxon>Pseudomonadota</taxon>
        <taxon>Gammaproteobacteria</taxon>
        <taxon>Alteromonadales</taxon>
        <taxon>Colwelliaceae</taxon>
        <taxon>Colwellia</taxon>
    </lineage>
</organism>
<dbReference type="Pfam" id="PF01063">
    <property type="entry name" value="Aminotran_4"/>
    <property type="match status" value="1"/>
</dbReference>
<dbReference type="SUPFAM" id="SSF56752">
    <property type="entry name" value="D-aminoacid aminotransferase-like PLP-dependent enzymes"/>
    <property type="match status" value="1"/>
</dbReference>
<evidence type="ECO:0000256" key="8">
    <source>
        <dbReference type="ARBA" id="ARBA00018179"/>
    </source>
</evidence>
<keyword evidence="12" id="KW-0663">Pyridoxal phosphate</keyword>
<dbReference type="InterPro" id="IPR043132">
    <property type="entry name" value="BCAT-like_C"/>
</dbReference>
<dbReference type="InterPro" id="IPR043131">
    <property type="entry name" value="BCAT-like_N"/>
</dbReference>
<dbReference type="Proteomes" id="UP001139646">
    <property type="component" value="Unassembled WGS sequence"/>
</dbReference>
<evidence type="ECO:0000256" key="13">
    <source>
        <dbReference type="ARBA" id="ARBA00023304"/>
    </source>
</evidence>
<evidence type="ECO:0000256" key="16">
    <source>
        <dbReference type="ARBA" id="ARBA00049229"/>
    </source>
</evidence>
<gene>
    <name evidence="17" type="ORF">L3081_19425</name>
</gene>
<sequence length="295" mass="32368">MFHYSQEIFEGLKAYRKADGSINLFRPQENVKRFNRSAKRMVMPEVNEEDHLQAIKTLVELDQNWVPSQHGSSLYIRPTMIATSAKLGLGASANYCHYIIAGPAGSYFKGGLTPISVHVADKYRRAVKGGVGEAKTGGNYAASLYASEEVVKQGYSQVLWLDAVEGKYIEEVGAMNICFVYEGKRIVTPELSGSILPGITRDSILTLAPTLGYEISEQRLNIEEILADIDSGKITEVFGCGTAAVISPVGNLGFKGKDHIINNNKTGEVSTKLYDELTGIQYGTREDKFGWIVSI</sequence>
<evidence type="ECO:0000256" key="2">
    <source>
        <dbReference type="ARBA" id="ARBA00003109"/>
    </source>
</evidence>
<comment type="catalytic activity">
    <reaction evidence="15">
        <text>L-isoleucine + 2-oxoglutarate = (S)-3-methyl-2-oxopentanoate + L-glutamate</text>
        <dbReference type="Rhea" id="RHEA:24801"/>
        <dbReference type="ChEBI" id="CHEBI:16810"/>
        <dbReference type="ChEBI" id="CHEBI:29985"/>
        <dbReference type="ChEBI" id="CHEBI:35146"/>
        <dbReference type="ChEBI" id="CHEBI:58045"/>
        <dbReference type="EC" id="2.6.1.42"/>
    </reaction>
</comment>
<evidence type="ECO:0000256" key="12">
    <source>
        <dbReference type="ARBA" id="ARBA00022898"/>
    </source>
</evidence>
<name>A0ABS9X6S1_9GAMM</name>